<organism evidence="4 5">
    <name type="scientific">Coprinopsis cinerea (strain Okayama-7 / 130 / ATCC MYA-4618 / FGSC 9003)</name>
    <name type="common">Inky cap fungus</name>
    <name type="synonym">Hormographiella aspergillata</name>
    <dbReference type="NCBI Taxonomy" id="240176"/>
    <lineage>
        <taxon>Eukaryota</taxon>
        <taxon>Fungi</taxon>
        <taxon>Dikarya</taxon>
        <taxon>Basidiomycota</taxon>
        <taxon>Agaricomycotina</taxon>
        <taxon>Agaricomycetes</taxon>
        <taxon>Agaricomycetidae</taxon>
        <taxon>Agaricales</taxon>
        <taxon>Agaricineae</taxon>
        <taxon>Psathyrellaceae</taxon>
        <taxon>Coprinopsis</taxon>
    </lineage>
</organism>
<evidence type="ECO:0000313" key="4">
    <source>
        <dbReference type="EMBL" id="EAU91114.1"/>
    </source>
</evidence>
<keyword evidence="1" id="KW-0732">Signal</keyword>
<dbReference type="AlphaFoldDB" id="A8N7D9"/>
<evidence type="ECO:0000256" key="1">
    <source>
        <dbReference type="SAM" id="SignalP"/>
    </source>
</evidence>
<dbReference type="InterPro" id="IPR009030">
    <property type="entry name" value="Growth_fac_rcpt_cys_sf"/>
</dbReference>
<evidence type="ECO:0008006" key="6">
    <source>
        <dbReference type="Google" id="ProtNLM"/>
    </source>
</evidence>
<dbReference type="InParanoid" id="A8N7D9"/>
<gene>
    <name evidence="4" type="ORF">CC1G_03282</name>
</gene>
<dbReference type="OrthoDB" id="439917at2759"/>
<dbReference type="KEGG" id="cci:CC1G_03282"/>
<name>A8N7D9_COPC7</name>
<dbReference type="eggNOG" id="KOG1217">
    <property type="taxonomic scope" value="Eukaryota"/>
</dbReference>
<sequence>MVSSKLAVLLSLTLFTIPALSHNSQNDLHRRNNNRCAPGTYSSSGNSPCTPCPAGSYTKEYGFRNCQQARPGYYIPSRGMTQELPCSPGTYVSSSGATGCLSCPPGFMCPSSAMHTPQQCSPGRYSTGGVANCPLCPAGYFNNIHKATGCCECPAGWFLAHGGNVNCQMCPNQTPYSNPASTSMSQCSAKPGLYAPSKTATQGSNGACPPSLPIPSGIPKRHWTPRSNCKAGERACPVYRGSKVVSFNCVDIRSDLESCGGCVTYSNDGSPSPDGGRDCSAIPFVNDVRCSNGSCQIGSCARGYVISLDGGSCVPPL</sequence>
<proteinExistence type="predicted"/>
<dbReference type="STRING" id="240176.A8N7D9"/>
<protein>
    <recommendedName>
        <fullName evidence="6">Tyrosine-protein kinase ephrin type A/B receptor-like domain-containing protein</fullName>
    </recommendedName>
</protein>
<feature type="chain" id="PRO_5002726270" description="Tyrosine-protein kinase ephrin type A/B receptor-like domain-containing protein" evidence="1">
    <location>
        <begin position="22"/>
        <end position="317"/>
    </location>
</feature>
<dbReference type="SUPFAM" id="SSF57184">
    <property type="entry name" value="Growth factor receptor domain"/>
    <property type="match status" value="1"/>
</dbReference>
<dbReference type="PANTHER" id="PTHR46967:SF3">
    <property type="match status" value="1"/>
</dbReference>
<evidence type="ECO:0000313" key="5">
    <source>
        <dbReference type="Proteomes" id="UP000001861"/>
    </source>
</evidence>
<comment type="caution">
    <text evidence="4">The sequence shown here is derived from an EMBL/GenBank/DDBJ whole genome shotgun (WGS) entry which is preliminary data.</text>
</comment>
<keyword evidence="5" id="KW-1185">Reference proteome</keyword>
<dbReference type="Gene3D" id="2.10.50.10">
    <property type="entry name" value="Tumor Necrosis Factor Receptor, subunit A, domain 2"/>
    <property type="match status" value="3"/>
</dbReference>
<evidence type="ECO:0000259" key="3">
    <source>
        <dbReference type="Pfam" id="PF21671"/>
    </source>
</evidence>
<dbReference type="EMBL" id="AACS02000003">
    <property type="protein sequence ID" value="EAU91114.1"/>
    <property type="molecule type" value="Genomic_DNA"/>
</dbReference>
<evidence type="ECO:0000259" key="2">
    <source>
        <dbReference type="Pfam" id="PF07699"/>
    </source>
</evidence>
<dbReference type="VEuPathDB" id="FungiDB:CC1G_03282"/>
<feature type="domain" description="Protein CPL1-like" evidence="3">
    <location>
        <begin position="247"/>
        <end position="314"/>
    </location>
</feature>
<feature type="domain" description="Tyrosine-protein kinase ephrin type A/B receptor-like" evidence="2">
    <location>
        <begin position="149"/>
        <end position="187"/>
    </location>
</feature>
<dbReference type="RefSeq" id="XP_001830745.1">
    <property type="nucleotide sequence ID" value="XM_001830693.1"/>
</dbReference>
<dbReference type="Pfam" id="PF07699">
    <property type="entry name" value="Ephrin_rec_like"/>
    <property type="match status" value="2"/>
</dbReference>
<dbReference type="GeneID" id="6007190"/>
<dbReference type="InterPro" id="IPR048661">
    <property type="entry name" value="CPL1-like"/>
</dbReference>
<dbReference type="Proteomes" id="UP000001861">
    <property type="component" value="Unassembled WGS sequence"/>
</dbReference>
<feature type="signal peptide" evidence="1">
    <location>
        <begin position="1"/>
        <end position="21"/>
    </location>
</feature>
<reference evidence="4 5" key="1">
    <citation type="journal article" date="2010" name="Proc. Natl. Acad. Sci. U.S.A.">
        <title>Insights into evolution of multicellular fungi from the assembled chromosomes of the mushroom Coprinopsis cinerea (Coprinus cinereus).</title>
        <authorList>
            <person name="Stajich J.E."/>
            <person name="Wilke S.K."/>
            <person name="Ahren D."/>
            <person name="Au C.H."/>
            <person name="Birren B.W."/>
            <person name="Borodovsky M."/>
            <person name="Burns C."/>
            <person name="Canback B."/>
            <person name="Casselton L.A."/>
            <person name="Cheng C.K."/>
            <person name="Deng J."/>
            <person name="Dietrich F.S."/>
            <person name="Fargo D.C."/>
            <person name="Farman M.L."/>
            <person name="Gathman A.C."/>
            <person name="Goldberg J."/>
            <person name="Guigo R."/>
            <person name="Hoegger P.J."/>
            <person name="Hooker J.B."/>
            <person name="Huggins A."/>
            <person name="James T.Y."/>
            <person name="Kamada T."/>
            <person name="Kilaru S."/>
            <person name="Kodira C."/>
            <person name="Kues U."/>
            <person name="Kupfer D."/>
            <person name="Kwan H.S."/>
            <person name="Lomsadze A."/>
            <person name="Li W."/>
            <person name="Lilly W.W."/>
            <person name="Ma L.J."/>
            <person name="Mackey A.J."/>
            <person name="Manning G."/>
            <person name="Martin F."/>
            <person name="Muraguchi H."/>
            <person name="Natvig D.O."/>
            <person name="Palmerini H."/>
            <person name="Ramesh M.A."/>
            <person name="Rehmeyer C.J."/>
            <person name="Roe B.A."/>
            <person name="Shenoy N."/>
            <person name="Stanke M."/>
            <person name="Ter-Hovhannisyan V."/>
            <person name="Tunlid A."/>
            <person name="Velagapudi R."/>
            <person name="Vision T.J."/>
            <person name="Zeng Q."/>
            <person name="Zolan M.E."/>
            <person name="Pukkila P.J."/>
        </authorList>
    </citation>
    <scope>NUCLEOTIDE SEQUENCE [LARGE SCALE GENOMIC DNA]</scope>
    <source>
        <strain evidence="5">Okayama-7 / 130 / ATCC MYA-4618 / FGSC 9003</strain>
    </source>
</reference>
<dbReference type="InterPro" id="IPR011641">
    <property type="entry name" value="Tyr-kin_ephrin_A/B_rcpt-like"/>
</dbReference>
<dbReference type="SMART" id="SM01411">
    <property type="entry name" value="Ephrin_rec_like"/>
    <property type="match status" value="3"/>
</dbReference>
<accession>A8N7D9</accession>
<feature type="domain" description="Tyrosine-protein kinase ephrin type A/B receptor-like" evidence="2">
    <location>
        <begin position="39"/>
        <end position="68"/>
    </location>
</feature>
<dbReference type="Pfam" id="PF21671">
    <property type="entry name" value="CPL1-like"/>
    <property type="match status" value="1"/>
</dbReference>
<dbReference type="PANTHER" id="PTHR46967">
    <property type="entry name" value="INSULIN-LIKE GROWTH FACTOR BINDING PROTEIN,N-TERMINAL"/>
    <property type="match status" value="1"/>
</dbReference>
<dbReference type="OMA" id="YVRGHEC"/>